<evidence type="ECO:0000256" key="6">
    <source>
        <dbReference type="SAM" id="Phobius"/>
    </source>
</evidence>
<evidence type="ECO:0000256" key="5">
    <source>
        <dbReference type="ARBA" id="ARBA00023136"/>
    </source>
</evidence>
<dbReference type="InterPro" id="IPR001851">
    <property type="entry name" value="ABC_transp_permease"/>
</dbReference>
<evidence type="ECO:0000256" key="1">
    <source>
        <dbReference type="ARBA" id="ARBA00004651"/>
    </source>
</evidence>
<dbReference type="RefSeq" id="WP_047814306.1">
    <property type="nucleotide sequence ID" value="NZ_LECT01000020.1"/>
</dbReference>
<evidence type="ECO:0000313" key="8">
    <source>
        <dbReference type="Proteomes" id="UP000036367"/>
    </source>
</evidence>
<organism evidence="7 8">
    <name type="scientific">Rhodopirellula islandica</name>
    <dbReference type="NCBI Taxonomy" id="595434"/>
    <lineage>
        <taxon>Bacteria</taxon>
        <taxon>Pseudomonadati</taxon>
        <taxon>Planctomycetota</taxon>
        <taxon>Planctomycetia</taxon>
        <taxon>Pirellulales</taxon>
        <taxon>Pirellulaceae</taxon>
        <taxon>Rhodopirellula</taxon>
    </lineage>
</organism>
<gene>
    <name evidence="7" type="ORF">RISK_002649</name>
</gene>
<reference evidence="7" key="1">
    <citation type="submission" date="2015-05" db="EMBL/GenBank/DDBJ databases">
        <title>Permanent draft genome of Rhodopirellula islandicus K833.</title>
        <authorList>
            <person name="Kizina J."/>
            <person name="Richter M."/>
            <person name="Glockner F.O."/>
            <person name="Harder J."/>
        </authorList>
    </citation>
    <scope>NUCLEOTIDE SEQUENCE [LARGE SCALE GENOMIC DNA]</scope>
    <source>
        <strain evidence="7">K833</strain>
    </source>
</reference>
<evidence type="ECO:0000256" key="3">
    <source>
        <dbReference type="ARBA" id="ARBA00022692"/>
    </source>
</evidence>
<comment type="caution">
    <text evidence="7">The sequence shown here is derived from an EMBL/GenBank/DDBJ whole genome shotgun (WGS) entry which is preliminary data.</text>
</comment>
<dbReference type="Pfam" id="PF02653">
    <property type="entry name" value="BPD_transp_2"/>
    <property type="match status" value="1"/>
</dbReference>
<keyword evidence="4 6" id="KW-1133">Transmembrane helix</keyword>
<evidence type="ECO:0000256" key="4">
    <source>
        <dbReference type="ARBA" id="ARBA00022989"/>
    </source>
</evidence>
<proteinExistence type="predicted"/>
<dbReference type="AlphaFoldDB" id="A0A0J1BFK4"/>
<feature type="transmembrane region" description="Helical" evidence="6">
    <location>
        <begin position="247"/>
        <end position="269"/>
    </location>
</feature>
<dbReference type="CDD" id="cd06579">
    <property type="entry name" value="TM_PBP1_transp_AraH_like"/>
    <property type="match status" value="1"/>
</dbReference>
<feature type="transmembrane region" description="Helical" evidence="6">
    <location>
        <begin position="198"/>
        <end position="216"/>
    </location>
</feature>
<comment type="subcellular location">
    <subcellularLocation>
        <location evidence="1">Cell membrane</location>
        <topology evidence="1">Multi-pass membrane protein</topology>
    </subcellularLocation>
</comment>
<keyword evidence="8" id="KW-1185">Reference proteome</keyword>
<feature type="transmembrane region" description="Helical" evidence="6">
    <location>
        <begin position="71"/>
        <end position="104"/>
    </location>
</feature>
<evidence type="ECO:0000313" key="7">
    <source>
        <dbReference type="EMBL" id="KLU05286.1"/>
    </source>
</evidence>
<feature type="transmembrane region" description="Helical" evidence="6">
    <location>
        <begin position="32"/>
        <end position="50"/>
    </location>
</feature>
<evidence type="ECO:0000256" key="2">
    <source>
        <dbReference type="ARBA" id="ARBA00022475"/>
    </source>
</evidence>
<feature type="transmembrane region" description="Helical" evidence="6">
    <location>
        <begin position="110"/>
        <end position="129"/>
    </location>
</feature>
<dbReference type="OrthoDB" id="9813906at2"/>
<feature type="transmembrane region" description="Helical" evidence="6">
    <location>
        <begin position="136"/>
        <end position="155"/>
    </location>
</feature>
<sequence>MSGKSPPDSRLSSFHKEPTALLKRGLNTAGPLLALVIVVLFFAVAEWVTGSDGNFASMASVRLVGVQSVKIGIASLGMTLIIVSGGIDLSAGTAAALCGCVAALTLDNEWSIFAALAMAVGAGALCGLFNGVLIAGLRLTPFIISLGSMTIFMGLGKSLSDQGGTITPPAETIPEWLWASVTPFPSPEWIAYPVMPNFGWGVWLTVALAIATALLMHQTVFGRHVFAIGSSEATARLCGVKVRQTKILVYVIAGALFGLAGCVDIARLGKGDASAGMGLELEIIAAVVIGGGSLLGGRGSVVGTLCGVLIMSVIAHGCTSLGLENHIENILLGVIIVAAVYVDRLRALKKDSA</sequence>
<dbReference type="STRING" id="595434.RISK_002649"/>
<dbReference type="PATRIC" id="fig|595434.4.peg.2520"/>
<dbReference type="Proteomes" id="UP000036367">
    <property type="component" value="Unassembled WGS sequence"/>
</dbReference>
<dbReference type="EMBL" id="LECT01000020">
    <property type="protein sequence ID" value="KLU05286.1"/>
    <property type="molecule type" value="Genomic_DNA"/>
</dbReference>
<dbReference type="GO" id="GO:0022857">
    <property type="term" value="F:transmembrane transporter activity"/>
    <property type="evidence" value="ECO:0007669"/>
    <property type="project" value="InterPro"/>
</dbReference>
<name>A0A0J1BFK4_RHOIS</name>
<feature type="transmembrane region" description="Helical" evidence="6">
    <location>
        <begin position="329"/>
        <end position="347"/>
    </location>
</feature>
<protein>
    <submittedName>
        <fullName evidence="7">Ribose ABC transport system, permease protein RbsC</fullName>
    </submittedName>
</protein>
<dbReference type="PANTHER" id="PTHR32196:SF72">
    <property type="entry name" value="RIBOSE IMPORT PERMEASE PROTEIN RBSC"/>
    <property type="match status" value="1"/>
</dbReference>
<keyword evidence="2" id="KW-1003">Cell membrane</keyword>
<feature type="transmembrane region" description="Helical" evidence="6">
    <location>
        <begin position="302"/>
        <end position="323"/>
    </location>
</feature>
<accession>A0A0J1BFK4</accession>
<dbReference type="PANTHER" id="PTHR32196">
    <property type="entry name" value="ABC TRANSPORTER PERMEASE PROTEIN YPHD-RELATED-RELATED"/>
    <property type="match status" value="1"/>
</dbReference>
<keyword evidence="5 6" id="KW-0472">Membrane</keyword>
<dbReference type="GO" id="GO:0005886">
    <property type="term" value="C:plasma membrane"/>
    <property type="evidence" value="ECO:0007669"/>
    <property type="project" value="UniProtKB-SubCell"/>
</dbReference>
<keyword evidence="3 6" id="KW-0812">Transmembrane</keyword>